<keyword evidence="4" id="KW-0521">NADP</keyword>
<dbReference type="InterPro" id="IPR016036">
    <property type="entry name" value="Malonyl_transacylase_ACP-bd"/>
</dbReference>
<sequence length="1018" mass="108140">MTTFDHRLPNGSVPVLVSADAPDLLTADAAALHSYVVDHPQVPPQAIADMLFRTRGPRRYRALCMVEDRDGLLSALRAVADGRDHPAVVGTGTPAATGRAAFVFPGQGSQRPGMGRLFYESVPAFRDEADRCAAVFEEQFGHSPLNYLLEEQFPVDDTATTVQPALFTQMAGLAAIWKSFGIAPSVTVGHSQGEIAAAYVAQVMTLPDAVRAIWIRAQAVDVSTGGDYAMGVVAAGRDACEDLLARSDGWAQLSVVNSPTMVGISGEVTVIEGIVEAFTQRGVFARVIRVRYPAHTVLMNKIGDTVRRDMHRHLDNRTFLDSETACIGATLGGRLTDEFTTDQYWFLNLRNTVRFDRAIEAAGKHEIGLFVELAEHPTLQVAIEQNLAALADDGAPTVIGTSVRTARNLDEFTRNLAVAAINIADFPWDRLGDESDRPAPLPLLDFPNSPMRASVSWLPYITGQNPQATRVEPVRPAEPVRQPAAGARPRLLVEHWQRLSRRSLMAPRTIGVVDHTGTFAALVSDLCSAAADIGASARPVADESGGATAGFDTLVILVPPSAATNDSAAAADVAAFFGARDWWPGLDETVTDCWLVTAGGESVLDDDAPPDLLAAAASAGFRSVGAEHPGVRFRHLDLPTGAAPSAIDILASLHTDGETELALRHGAVYAKRVVERDSPAADATHYEHVLIVGGTGNVGLEVCEHYAHRGARRITLVSRSGETDAVAERLGHIRSAASTTIQVSACDIGDGAAVQRLADENLSTPADLIVHAAVVFTGNELGDITADKVDEALRAKVVGISRVLESFPRTSACRVLLCSSIGANVGGRGLVVYAAANRMLDAMARRRRAEGLDCVAVQWGHWAVTFDPEAEHTNRLGSTGLLPMATDGALAMGLGHLPENSIVAAFDLERARSVLDICGRASLLSELSSPVTDNLVGGDDGDDGDVSQRFMNLVAGTIGVQGVESIDTTLPLVAIGLDSLQALEIRRRVKSEFNHDLEIADLLGGASISDVLVRLGAH</sequence>
<dbReference type="PROSITE" id="PS50075">
    <property type="entry name" value="CARRIER"/>
    <property type="match status" value="1"/>
</dbReference>
<dbReference type="InterPro" id="IPR013968">
    <property type="entry name" value="PKS_KR"/>
</dbReference>
<evidence type="ECO:0000256" key="3">
    <source>
        <dbReference type="ARBA" id="ARBA00022679"/>
    </source>
</evidence>
<keyword evidence="3" id="KW-0808">Transferase</keyword>
<dbReference type="PROSITE" id="PS00012">
    <property type="entry name" value="PHOSPHOPANTETHEINE"/>
    <property type="match status" value="1"/>
</dbReference>
<gene>
    <name evidence="7" type="primary">nbtC</name>
    <name evidence="7" type="ORF">N4S67_15390</name>
</gene>
<evidence type="ECO:0000313" key="8">
    <source>
        <dbReference type="Proteomes" id="UP001206639"/>
    </source>
</evidence>
<dbReference type="Pfam" id="PF00550">
    <property type="entry name" value="PP-binding"/>
    <property type="match status" value="1"/>
</dbReference>
<accession>A0ABT2MC08</accession>
<evidence type="ECO:0000256" key="1">
    <source>
        <dbReference type="ARBA" id="ARBA00022450"/>
    </source>
</evidence>
<evidence type="ECO:0000256" key="4">
    <source>
        <dbReference type="ARBA" id="ARBA00022857"/>
    </source>
</evidence>
<keyword evidence="1" id="KW-0596">Phosphopantetheine</keyword>
<dbReference type="SUPFAM" id="SSF52151">
    <property type="entry name" value="FabD/lysophospholipase-like"/>
    <property type="match status" value="1"/>
</dbReference>
<keyword evidence="8" id="KW-1185">Reference proteome</keyword>
<dbReference type="SMART" id="SM00827">
    <property type="entry name" value="PKS_AT"/>
    <property type="match status" value="1"/>
</dbReference>
<dbReference type="InterPro" id="IPR050091">
    <property type="entry name" value="PKS_NRPS_Biosynth_Enz"/>
</dbReference>
<dbReference type="SUPFAM" id="SSF47336">
    <property type="entry name" value="ACP-like"/>
    <property type="match status" value="1"/>
</dbReference>
<evidence type="ECO:0000313" key="7">
    <source>
        <dbReference type="EMBL" id="MCT7659803.1"/>
    </source>
</evidence>
<dbReference type="PANTHER" id="PTHR43775:SF37">
    <property type="entry name" value="SI:DKEY-61P9.11"/>
    <property type="match status" value="1"/>
</dbReference>
<dbReference type="CDD" id="cd05274">
    <property type="entry name" value="KR_FAS_SDR_x"/>
    <property type="match status" value="1"/>
</dbReference>
<feature type="domain" description="Carrier" evidence="6">
    <location>
        <begin position="944"/>
        <end position="1018"/>
    </location>
</feature>
<dbReference type="InterPro" id="IPR006162">
    <property type="entry name" value="Ppantetheine_attach_site"/>
</dbReference>
<evidence type="ECO:0000256" key="2">
    <source>
        <dbReference type="ARBA" id="ARBA00022553"/>
    </source>
</evidence>
<dbReference type="SUPFAM" id="SSF51735">
    <property type="entry name" value="NAD(P)-binding Rossmann-fold domains"/>
    <property type="match status" value="2"/>
</dbReference>
<name>A0ABT2MC08_9MYCO</name>
<dbReference type="EMBL" id="JAODWD010000003">
    <property type="protein sequence ID" value="MCT7659803.1"/>
    <property type="molecule type" value="Genomic_DNA"/>
</dbReference>
<dbReference type="InterPro" id="IPR009081">
    <property type="entry name" value="PP-bd_ACP"/>
</dbReference>
<proteinExistence type="predicted"/>
<protein>
    <submittedName>
        <fullName evidence="7">Nocobactin polyketide synthase NbtC</fullName>
    </submittedName>
</protein>
<dbReference type="NCBIfam" id="NF037941">
    <property type="entry name" value="PKS_NbtC"/>
    <property type="match status" value="1"/>
</dbReference>
<dbReference type="InterPro" id="IPR057326">
    <property type="entry name" value="KR_dom"/>
</dbReference>
<dbReference type="SMART" id="SM00822">
    <property type="entry name" value="PKS_KR"/>
    <property type="match status" value="1"/>
</dbReference>
<dbReference type="InterPro" id="IPR036736">
    <property type="entry name" value="ACP-like_sf"/>
</dbReference>
<dbReference type="InterPro" id="IPR036291">
    <property type="entry name" value="NAD(P)-bd_dom_sf"/>
</dbReference>
<dbReference type="Gene3D" id="3.40.50.720">
    <property type="entry name" value="NAD(P)-binding Rossmann-like Domain"/>
    <property type="match status" value="1"/>
</dbReference>
<dbReference type="SUPFAM" id="SSF55048">
    <property type="entry name" value="Probable ACP-binding domain of malonyl-CoA ACP transacylase"/>
    <property type="match status" value="1"/>
</dbReference>
<evidence type="ECO:0000259" key="6">
    <source>
        <dbReference type="PROSITE" id="PS50075"/>
    </source>
</evidence>
<reference evidence="8" key="1">
    <citation type="submission" date="2023-07" db="EMBL/GenBank/DDBJ databases">
        <authorList>
            <person name="Deng Y."/>
            <person name="Zhang Y.-Q."/>
        </authorList>
    </citation>
    <scope>NUCLEOTIDE SEQUENCE [LARGE SCALE GENOMIC DNA]</scope>
    <source>
        <strain evidence="8">CPCC 205710</strain>
    </source>
</reference>
<comment type="caution">
    <text evidence="7">The sequence shown here is derived from an EMBL/GenBank/DDBJ whole genome shotgun (WGS) entry which is preliminary data.</text>
</comment>
<keyword evidence="5" id="KW-0511">Multifunctional enzyme</keyword>
<organism evidence="7 8">
    <name type="scientific">Mycobacterium deserti</name>
    <dbReference type="NCBI Taxonomy" id="2978347"/>
    <lineage>
        <taxon>Bacteria</taxon>
        <taxon>Bacillati</taxon>
        <taxon>Actinomycetota</taxon>
        <taxon>Actinomycetes</taxon>
        <taxon>Mycobacteriales</taxon>
        <taxon>Mycobacteriaceae</taxon>
        <taxon>Mycobacterium</taxon>
    </lineage>
</organism>
<dbReference type="Gene3D" id="3.40.366.10">
    <property type="entry name" value="Malonyl-Coenzyme A Acyl Carrier Protein, domain 2"/>
    <property type="match status" value="1"/>
</dbReference>
<dbReference type="Proteomes" id="UP001206639">
    <property type="component" value="Unassembled WGS sequence"/>
</dbReference>
<dbReference type="Pfam" id="PF00698">
    <property type="entry name" value="Acyl_transf_1"/>
    <property type="match status" value="1"/>
</dbReference>
<dbReference type="InterPro" id="IPR016035">
    <property type="entry name" value="Acyl_Trfase/lysoPLipase"/>
</dbReference>
<dbReference type="Gene3D" id="3.30.70.3290">
    <property type="match status" value="1"/>
</dbReference>
<dbReference type="Gene3D" id="1.10.1200.10">
    <property type="entry name" value="ACP-like"/>
    <property type="match status" value="1"/>
</dbReference>
<evidence type="ECO:0000256" key="5">
    <source>
        <dbReference type="ARBA" id="ARBA00023268"/>
    </source>
</evidence>
<dbReference type="PANTHER" id="PTHR43775">
    <property type="entry name" value="FATTY ACID SYNTHASE"/>
    <property type="match status" value="1"/>
</dbReference>
<dbReference type="InterPro" id="IPR014043">
    <property type="entry name" value="Acyl_transferase_dom"/>
</dbReference>
<dbReference type="Pfam" id="PF08659">
    <property type="entry name" value="KR"/>
    <property type="match status" value="1"/>
</dbReference>
<keyword evidence="2" id="KW-0597">Phosphoprotein</keyword>
<dbReference type="InterPro" id="IPR001227">
    <property type="entry name" value="Ac_transferase_dom_sf"/>
</dbReference>